<proteinExistence type="predicted"/>
<organism evidence="1 2">
    <name type="scientific">Neophaeococcomyces mojaviensis</name>
    <dbReference type="NCBI Taxonomy" id="3383035"/>
    <lineage>
        <taxon>Eukaryota</taxon>
        <taxon>Fungi</taxon>
        <taxon>Dikarya</taxon>
        <taxon>Ascomycota</taxon>
        <taxon>Pezizomycotina</taxon>
        <taxon>Eurotiomycetes</taxon>
        <taxon>Chaetothyriomycetidae</taxon>
        <taxon>Chaetothyriales</taxon>
        <taxon>Chaetothyriales incertae sedis</taxon>
        <taxon>Neophaeococcomyces</taxon>
    </lineage>
</organism>
<dbReference type="Proteomes" id="UP001172386">
    <property type="component" value="Unassembled WGS sequence"/>
</dbReference>
<evidence type="ECO:0000313" key="1">
    <source>
        <dbReference type="EMBL" id="KAJ9652107.1"/>
    </source>
</evidence>
<accession>A0ACC2ZWN9</accession>
<protein>
    <submittedName>
        <fullName evidence="1">Uncharacterized protein</fullName>
    </submittedName>
</protein>
<name>A0ACC2ZWN9_9EURO</name>
<reference evidence="1" key="1">
    <citation type="submission" date="2022-10" db="EMBL/GenBank/DDBJ databases">
        <title>Culturing micro-colonial fungi from biological soil crusts in the Mojave desert and describing Neophaeococcomyces mojavensis, and introducing the new genera and species Taxawa tesnikishii.</title>
        <authorList>
            <person name="Kurbessoian T."/>
            <person name="Stajich J.E."/>
        </authorList>
    </citation>
    <scope>NUCLEOTIDE SEQUENCE</scope>
    <source>
        <strain evidence="1">JES_112</strain>
    </source>
</reference>
<comment type="caution">
    <text evidence="1">The sequence shown here is derived from an EMBL/GenBank/DDBJ whole genome shotgun (WGS) entry which is preliminary data.</text>
</comment>
<gene>
    <name evidence="1" type="ORF">H2198_008635</name>
</gene>
<sequence length="961" mass="109538">MAQAFSARQKFRALLNGSSAAKDQYIAGALDDVRQADTSLPPTIVTSKHQSYLDMYLDHIKILQYKQGELTNDEATKIGFPTDHAKLLDQLKMFVIQYAKNIKPRRHTDDFISPSTLKNMQGSMMFWIESIYNQRGEGVPNIFRIRNELTKTLNYAAPQLDISPNLKEKTVAGTKELRILVNEDTEHAVCIAYAECHHLSWCIASITGLRPSSMAKPEGPRALGRGLPYLTWRDIEFSRIRLDEQGHFMAKILIRNLKTNKDANTDIMGSSNNKELEFPISSPRKVENLQLSVPHRLLTMALRRKLLVGITTPEELIRGELLFIRVTEECLDQPVLLQHRSFKSHLSAPEPLRSHTLTKYIKNCAMRNGFPNDLTMYSLRRFAASEYAHKYGNDIARQILGHEPGMYTLEKHYLKFAHRVALVSTTFDEDEDDELAVLQERSNSFLMNRLTKEEMTNVRGPALEDLLSRTLQMDPVYEMLVGVSKRANYRKRLRTRLRDQAYKLCSENMRANITIEDQRQRQQAVLNQAEIFAEKLRAHVNSPEFREGVSMRIQALDDNDMVGNHDDSDEVIDLCSDSGNEDKIGEEQDETRPVQRGTYGDLAEAFMELQLKQPSRAVREAEALGAIVIDEDELFANSIVISGADDENDFSTSDYTAESDCENVDEHTTPHDVALISGCEDDSSRSNTSAAGNGTRTRHSSASNKGQSRKKRIRKKKGSTTRGKLRKGQILVICPACVDDDTVPGKMKRKLRQPANQKQHLLEYYHSKAQQFRRSVHLKIHPDGRFRCPMCEEVRSSLGIPLAGEDEEIFVAYERLVKHIKASDNDGIAGPGSWKADSSCVKLHQVFKWEEGFYDEDFEGDPVHKAWKRRDDVCRLARKMGFVYDRSKQPLAKAIDVPMWPDLIAGGPRRKRDHPRDEQYTSQELGFSLLEASMDELSTMRPKERHRISDSLFFTTKRPDS</sequence>
<dbReference type="EMBL" id="JAPDRQ010000217">
    <property type="protein sequence ID" value="KAJ9652107.1"/>
    <property type="molecule type" value="Genomic_DNA"/>
</dbReference>
<keyword evidence="2" id="KW-1185">Reference proteome</keyword>
<evidence type="ECO:0000313" key="2">
    <source>
        <dbReference type="Proteomes" id="UP001172386"/>
    </source>
</evidence>